<feature type="non-terminal residue" evidence="1">
    <location>
        <position position="126"/>
    </location>
</feature>
<gene>
    <name evidence="1" type="ORF">OFUS_LOCUS12633</name>
</gene>
<evidence type="ECO:0000313" key="1">
    <source>
        <dbReference type="EMBL" id="CAH1786809.1"/>
    </source>
</evidence>
<keyword evidence="2" id="KW-1185">Reference proteome</keyword>
<reference evidence="1" key="1">
    <citation type="submission" date="2022-03" db="EMBL/GenBank/DDBJ databases">
        <authorList>
            <person name="Martin C."/>
        </authorList>
    </citation>
    <scope>NUCLEOTIDE SEQUENCE</scope>
</reference>
<organism evidence="1 2">
    <name type="scientific">Owenia fusiformis</name>
    <name type="common">Polychaete worm</name>
    <dbReference type="NCBI Taxonomy" id="6347"/>
    <lineage>
        <taxon>Eukaryota</taxon>
        <taxon>Metazoa</taxon>
        <taxon>Spiralia</taxon>
        <taxon>Lophotrochozoa</taxon>
        <taxon>Annelida</taxon>
        <taxon>Polychaeta</taxon>
        <taxon>Sedentaria</taxon>
        <taxon>Canalipalpata</taxon>
        <taxon>Sabellida</taxon>
        <taxon>Oweniida</taxon>
        <taxon>Oweniidae</taxon>
        <taxon>Owenia</taxon>
    </lineage>
</organism>
<sequence>TCVTSTYYLEFAVEFGDCSTIGTTITSAATSLLNTFRRHLPSFSYNNMAFCDDCTIGSFDTDCKAGVYSARAEINADFAERLEDVNDIVEEKLDDLLSGITGTGILTTLGVVKDEVSLEVKSVDGE</sequence>
<dbReference type="Proteomes" id="UP000749559">
    <property type="component" value="Unassembled WGS sequence"/>
</dbReference>
<dbReference type="AlphaFoldDB" id="A0A8S4NXZ6"/>
<comment type="caution">
    <text evidence="1">The sequence shown here is derived from an EMBL/GenBank/DDBJ whole genome shotgun (WGS) entry which is preliminary data.</text>
</comment>
<proteinExistence type="predicted"/>
<evidence type="ECO:0000313" key="2">
    <source>
        <dbReference type="Proteomes" id="UP000749559"/>
    </source>
</evidence>
<accession>A0A8S4NXZ6</accession>
<name>A0A8S4NXZ6_OWEFU</name>
<feature type="non-terminal residue" evidence="1">
    <location>
        <position position="1"/>
    </location>
</feature>
<dbReference type="EMBL" id="CAIIXF020000006">
    <property type="protein sequence ID" value="CAH1786809.1"/>
    <property type="molecule type" value="Genomic_DNA"/>
</dbReference>
<protein>
    <submittedName>
        <fullName evidence="1">Uncharacterized protein</fullName>
    </submittedName>
</protein>